<evidence type="ECO:0000256" key="5">
    <source>
        <dbReference type="PIRSR" id="PIRSR610972-4"/>
    </source>
</evidence>
<feature type="active site" description="Nucleophile" evidence="2">
    <location>
        <position position="7"/>
    </location>
</feature>
<proteinExistence type="inferred from homology"/>
<dbReference type="Gene3D" id="1.10.150.240">
    <property type="entry name" value="Putative phosphatase, domain 2"/>
    <property type="match status" value="1"/>
</dbReference>
<dbReference type="InterPro" id="IPR006439">
    <property type="entry name" value="HAD-SF_hydro_IA"/>
</dbReference>
<feature type="binding site" evidence="3">
    <location>
        <begin position="113"/>
        <end position="117"/>
    </location>
    <ligand>
        <name>substrate</name>
    </ligand>
</feature>
<name>A0A6F9XSC6_9LACO</name>
<evidence type="ECO:0000313" key="6">
    <source>
        <dbReference type="EMBL" id="GET08075.1"/>
    </source>
</evidence>
<keyword evidence="4" id="KW-0479">Metal-binding</keyword>
<dbReference type="RefSeq" id="WP_172585803.1">
    <property type="nucleotide sequence ID" value="NZ_BLAN01000053.1"/>
</dbReference>
<feature type="binding site" evidence="4">
    <location>
        <position position="9"/>
    </location>
    <ligand>
        <name>Mg(2+)</name>
        <dbReference type="ChEBI" id="CHEBI:18420"/>
    </ligand>
</feature>
<feature type="binding site" evidence="3">
    <location>
        <position position="75"/>
    </location>
    <ligand>
        <name>substrate</name>
    </ligand>
</feature>
<feature type="binding site" evidence="4">
    <location>
        <position position="169"/>
    </location>
    <ligand>
        <name>Mg(2+)</name>
        <dbReference type="ChEBI" id="CHEBI:18420"/>
    </ligand>
</feature>
<feature type="site" description="Important for catalytic activity and assists the phosphoryl transfer reaction to Asp8 by balancing charge and orienting the reacting groups" evidence="5">
    <location>
        <position position="113"/>
    </location>
</feature>
<reference evidence="6" key="1">
    <citation type="submission" date="2019-10" db="EMBL/GenBank/DDBJ databases">
        <title>Lactobacillus agilis SY111 Whole Genome Sequencing Project.</title>
        <authorList>
            <person name="Suzuki S."/>
            <person name="Endo A."/>
            <person name="Maeno S."/>
            <person name="Shiwa Y."/>
            <person name="Matsutani M."/>
            <person name="Kajikawa A."/>
        </authorList>
    </citation>
    <scope>NUCLEOTIDE SEQUENCE</scope>
    <source>
        <strain evidence="6">SY111</strain>
    </source>
</reference>
<evidence type="ECO:0000256" key="4">
    <source>
        <dbReference type="PIRSR" id="PIRSR610972-3"/>
    </source>
</evidence>
<dbReference type="GO" id="GO:0008801">
    <property type="term" value="F:beta-phosphoglucomutase activity"/>
    <property type="evidence" value="ECO:0007669"/>
    <property type="project" value="InterPro"/>
</dbReference>
<feature type="binding site" evidence="4">
    <location>
        <position position="7"/>
    </location>
    <ligand>
        <name>Mg(2+)</name>
        <dbReference type="ChEBI" id="CHEBI:18420"/>
    </ligand>
</feature>
<dbReference type="InterPro" id="IPR023214">
    <property type="entry name" value="HAD_sf"/>
</dbReference>
<dbReference type="Pfam" id="PF00702">
    <property type="entry name" value="Hydrolase"/>
    <property type="match status" value="1"/>
</dbReference>
<dbReference type="SFLD" id="SFLDG01135">
    <property type="entry name" value="C1.5.6:_HAD__Beta-PGM__Phospha"/>
    <property type="match status" value="1"/>
</dbReference>
<dbReference type="NCBIfam" id="TIGR01509">
    <property type="entry name" value="HAD-SF-IA-v3"/>
    <property type="match status" value="1"/>
</dbReference>
<evidence type="ECO:0000256" key="3">
    <source>
        <dbReference type="PIRSR" id="PIRSR610972-2"/>
    </source>
</evidence>
<dbReference type="AlphaFoldDB" id="A0A6F9XSC6"/>
<feature type="binding site" evidence="3">
    <location>
        <begin position="7"/>
        <end position="9"/>
    </location>
    <ligand>
        <name>substrate</name>
    </ligand>
</feature>
<dbReference type="SFLD" id="SFLDG01129">
    <property type="entry name" value="C1.5:_HAD__Beta-PGM__Phosphata"/>
    <property type="match status" value="1"/>
</dbReference>
<dbReference type="InterPro" id="IPR010972">
    <property type="entry name" value="Beta-PGM"/>
</dbReference>
<feature type="active site" description="Proton donor/acceptor" evidence="2">
    <location>
        <position position="9"/>
    </location>
</feature>
<evidence type="ECO:0000256" key="2">
    <source>
        <dbReference type="PIRSR" id="PIRSR610972-1"/>
    </source>
</evidence>
<dbReference type="NCBIfam" id="TIGR01990">
    <property type="entry name" value="bPGM"/>
    <property type="match status" value="1"/>
</dbReference>
<comment type="similarity">
    <text evidence="1">Belongs to the HAD-like hydrolase superfamily. CbbY/CbbZ/Gph/YieH family.</text>
</comment>
<comment type="cofactor">
    <cofactor evidence="4">
        <name>Mg(2+)</name>
        <dbReference type="ChEBI" id="CHEBI:18420"/>
    </cofactor>
    <text evidence="4">Binds 2 magnesium ions per subunit.</text>
</comment>
<dbReference type="EMBL" id="BLAN01000053">
    <property type="protein sequence ID" value="GET08075.1"/>
    <property type="molecule type" value="Genomic_DNA"/>
</dbReference>
<dbReference type="GO" id="GO:0005975">
    <property type="term" value="P:carbohydrate metabolic process"/>
    <property type="evidence" value="ECO:0007669"/>
    <property type="project" value="InterPro"/>
</dbReference>
<dbReference type="PRINTS" id="PR00413">
    <property type="entry name" value="HADHALOGNASE"/>
</dbReference>
<feature type="binding site" evidence="4">
    <location>
        <position position="168"/>
    </location>
    <ligand>
        <name>Mg(2+)</name>
        <dbReference type="ChEBI" id="CHEBI:18420"/>
    </ligand>
</feature>
<dbReference type="InterPro" id="IPR036412">
    <property type="entry name" value="HAD-like_sf"/>
</dbReference>
<accession>A0A6F9XSC6</accession>
<dbReference type="PANTHER" id="PTHR18901">
    <property type="entry name" value="2-DEOXYGLUCOSE-6-PHOSPHATE PHOSPHATASE 2"/>
    <property type="match status" value="1"/>
</dbReference>
<dbReference type="InterPro" id="IPR023198">
    <property type="entry name" value="PGP-like_dom2"/>
</dbReference>
<feature type="binding site" evidence="3">
    <location>
        <position position="144"/>
    </location>
    <ligand>
        <name>substrate</name>
    </ligand>
</feature>
<protein>
    <submittedName>
        <fullName evidence="6">Beta-phosphoglucomutase</fullName>
    </submittedName>
</protein>
<comment type="caution">
    <text evidence="6">The sequence shown here is derived from an EMBL/GenBank/DDBJ whole genome shotgun (WGS) entry which is preliminary data.</text>
</comment>
<keyword evidence="4" id="KW-0460">Magnesium</keyword>
<evidence type="ECO:0000256" key="1">
    <source>
        <dbReference type="ARBA" id="ARBA00006171"/>
    </source>
</evidence>
<feature type="site" description="Important for catalytic activity and assists the phosphoryl transfer reaction to Asp8 by balancing charge and orienting the reacting groups" evidence="5">
    <location>
        <position position="144"/>
    </location>
</feature>
<feature type="binding site" evidence="3">
    <location>
        <position position="51"/>
    </location>
    <ligand>
        <name>substrate</name>
    </ligand>
</feature>
<gene>
    <name evidence="6" type="primary">pgmB_2</name>
    <name evidence="6" type="ORF">SY111_06990</name>
</gene>
<dbReference type="SFLD" id="SFLDS00003">
    <property type="entry name" value="Haloacid_Dehalogenase"/>
    <property type="match status" value="1"/>
</dbReference>
<dbReference type="NCBIfam" id="TIGR02009">
    <property type="entry name" value="PGMB-YQAB-SF"/>
    <property type="match status" value="1"/>
</dbReference>
<organism evidence="6">
    <name type="scientific">Ligilactobacillus agilis</name>
    <dbReference type="NCBI Taxonomy" id="1601"/>
    <lineage>
        <taxon>Bacteria</taxon>
        <taxon>Bacillati</taxon>
        <taxon>Bacillota</taxon>
        <taxon>Bacilli</taxon>
        <taxon>Lactobacillales</taxon>
        <taxon>Lactobacillaceae</taxon>
        <taxon>Ligilactobacillus</taxon>
    </lineage>
</organism>
<dbReference type="GO" id="GO:0000287">
    <property type="term" value="F:magnesium ion binding"/>
    <property type="evidence" value="ECO:0007669"/>
    <property type="project" value="InterPro"/>
</dbReference>
<dbReference type="CDD" id="cd02598">
    <property type="entry name" value="HAD_BPGM"/>
    <property type="match status" value="1"/>
</dbReference>
<dbReference type="Proteomes" id="UP000494178">
    <property type="component" value="Unassembled WGS sequence"/>
</dbReference>
<dbReference type="Gene3D" id="3.40.50.1000">
    <property type="entry name" value="HAD superfamily/HAD-like"/>
    <property type="match status" value="1"/>
</dbReference>
<dbReference type="PANTHER" id="PTHR18901:SF38">
    <property type="entry name" value="PSEUDOURIDINE-5'-PHOSPHATASE"/>
    <property type="match status" value="1"/>
</dbReference>
<sequence length="223" mass="23927">MKGALFDLDGVLTDTARYHFTAWKALIQKHFQLELPASLETQTKGVSRQDSLRAILTYLNLDVSASKFAELAAEKNELYKESLATLSSQDILPGITNLLADLKAHQVKVALASASQNGPFILAKLQLTAYFDAIVDPTKVAHGKPAPDIYLTAASALDLAPSDCVGFEDAVAGIAAINSATAVSIGIGSANELKQADKLFASTQDLKYDLIEQVWQAKHLAKN</sequence>
<dbReference type="SUPFAM" id="SSF56784">
    <property type="entry name" value="HAD-like"/>
    <property type="match status" value="1"/>
</dbReference>
<feature type="binding site" evidence="3">
    <location>
        <position position="23"/>
    </location>
    <ligand>
        <name>substrate</name>
    </ligand>
</feature>
<dbReference type="InterPro" id="IPR010976">
    <property type="entry name" value="B-phosphoglucomutase_hydrolase"/>
</dbReference>